<feature type="transmembrane region" description="Helical" evidence="1">
    <location>
        <begin position="130"/>
        <end position="155"/>
    </location>
</feature>
<keyword evidence="1" id="KW-0812">Transmembrane</keyword>
<accession>A0A915BZJ9</accession>
<name>A0A915BZJ9_PARUN</name>
<evidence type="ECO:0000313" key="3">
    <source>
        <dbReference type="WBParaSite" id="PgR073_g014_t01"/>
    </source>
</evidence>
<protein>
    <submittedName>
        <fullName evidence="3">Uncharacterized protein</fullName>
    </submittedName>
</protein>
<feature type="transmembrane region" description="Helical" evidence="1">
    <location>
        <begin position="76"/>
        <end position="99"/>
    </location>
</feature>
<dbReference type="WBParaSite" id="PgR073_g014_t01">
    <property type="protein sequence ID" value="PgR073_g014_t01"/>
    <property type="gene ID" value="PgR073_g014"/>
</dbReference>
<evidence type="ECO:0000313" key="2">
    <source>
        <dbReference type="Proteomes" id="UP000887569"/>
    </source>
</evidence>
<dbReference type="AlphaFoldDB" id="A0A915BZJ9"/>
<dbReference type="Proteomes" id="UP000887569">
    <property type="component" value="Unplaced"/>
</dbReference>
<organism evidence="2 3">
    <name type="scientific">Parascaris univalens</name>
    <name type="common">Nematode worm</name>
    <dbReference type="NCBI Taxonomy" id="6257"/>
    <lineage>
        <taxon>Eukaryota</taxon>
        <taxon>Metazoa</taxon>
        <taxon>Ecdysozoa</taxon>
        <taxon>Nematoda</taxon>
        <taxon>Chromadorea</taxon>
        <taxon>Rhabditida</taxon>
        <taxon>Spirurina</taxon>
        <taxon>Ascaridomorpha</taxon>
        <taxon>Ascaridoidea</taxon>
        <taxon>Ascarididae</taxon>
        <taxon>Parascaris</taxon>
    </lineage>
</organism>
<keyword evidence="2" id="KW-1185">Reference proteome</keyword>
<proteinExistence type="predicted"/>
<sequence length="193" mass="22607">MDSSKKNCIDFLEDFTLYCFCIYRFGLDLSQIFIKASHIPWNGSYAWIFENYWAELDAAIALMALLGILSGRRFVFCFTALFFVLHTVLTLSMCSRNLYSLLHRYPIWSQRCYEEANINDIHWCRLADTLYFLSNCMFAGVLATITTTVCFRLLYVVSSKKQLPTQLPRRPIIREPYPQLIPLHKSSQRNDIQ</sequence>
<keyword evidence="1" id="KW-0472">Membrane</keyword>
<keyword evidence="1" id="KW-1133">Transmembrane helix</keyword>
<evidence type="ECO:0000256" key="1">
    <source>
        <dbReference type="SAM" id="Phobius"/>
    </source>
</evidence>
<reference evidence="3" key="1">
    <citation type="submission" date="2022-11" db="UniProtKB">
        <authorList>
            <consortium name="WormBaseParasite"/>
        </authorList>
    </citation>
    <scope>IDENTIFICATION</scope>
</reference>